<dbReference type="Pfam" id="PF00874">
    <property type="entry name" value="PRD"/>
    <property type="match status" value="1"/>
</dbReference>
<keyword evidence="1" id="KW-0808">Transferase</keyword>
<dbReference type="InterPro" id="IPR036388">
    <property type="entry name" value="WH-like_DNA-bd_sf"/>
</dbReference>
<dbReference type="PROSITE" id="PS51372">
    <property type="entry name" value="PRD_2"/>
    <property type="match status" value="1"/>
</dbReference>
<dbReference type="SUPFAM" id="SSF46785">
    <property type="entry name" value="Winged helix' DNA-binding domain"/>
    <property type="match status" value="1"/>
</dbReference>
<dbReference type="PROSITE" id="PS51099">
    <property type="entry name" value="PTS_EIIB_TYPE_2"/>
    <property type="match status" value="1"/>
</dbReference>
<dbReference type="InterPro" id="IPR002178">
    <property type="entry name" value="PTS_EIIA_type-2_dom"/>
</dbReference>
<dbReference type="EMBL" id="ADLN01000128">
    <property type="protein sequence ID" value="EHI56942.1"/>
    <property type="molecule type" value="Genomic_DNA"/>
</dbReference>
<gene>
    <name evidence="8" type="ORF">HMPREF9473_05146</name>
</gene>
<dbReference type="PATRIC" id="fig|742737.3.peg.5138"/>
<dbReference type="InterPro" id="IPR011608">
    <property type="entry name" value="PRD"/>
</dbReference>
<keyword evidence="3" id="KW-0805">Transcription regulation</keyword>
<dbReference type="RefSeq" id="WP_006783134.1">
    <property type="nucleotide sequence ID" value="NZ_CP040506.1"/>
</dbReference>
<accession>G5INR8</accession>
<name>G5INR8_9FIRM</name>
<dbReference type="InterPro" id="IPR013011">
    <property type="entry name" value="PTS_EIIB_2"/>
</dbReference>
<dbReference type="AlphaFoldDB" id="G5INR8"/>
<dbReference type="InterPro" id="IPR016152">
    <property type="entry name" value="PTrfase/Anion_transptr"/>
</dbReference>
<reference evidence="8 9" key="1">
    <citation type="submission" date="2011-08" db="EMBL/GenBank/DDBJ databases">
        <title>The Genome Sequence of Clostridium hathewayi WAL-18680.</title>
        <authorList>
            <consortium name="The Broad Institute Genome Sequencing Platform"/>
            <person name="Earl A."/>
            <person name="Ward D."/>
            <person name="Feldgarden M."/>
            <person name="Gevers D."/>
            <person name="Finegold S.M."/>
            <person name="Summanen P.H."/>
            <person name="Molitoris D.R."/>
            <person name="Song M."/>
            <person name="Daigneault M."/>
            <person name="Allen-Vercoe E."/>
            <person name="Young S.K."/>
            <person name="Zeng Q."/>
            <person name="Gargeya S."/>
            <person name="Fitzgerald M."/>
            <person name="Haas B."/>
            <person name="Abouelleil A."/>
            <person name="Alvarado L."/>
            <person name="Arachchi H.M."/>
            <person name="Berlin A."/>
            <person name="Brown A."/>
            <person name="Chapman S.B."/>
            <person name="Chen Z."/>
            <person name="Dunbar C."/>
            <person name="Freedman E."/>
            <person name="Gearin G."/>
            <person name="Gellesch M."/>
            <person name="Goldberg J."/>
            <person name="Griggs A."/>
            <person name="Gujja S."/>
            <person name="Heiman D."/>
            <person name="Howarth C."/>
            <person name="Larson L."/>
            <person name="Lui A."/>
            <person name="MacDonald P.J.P."/>
            <person name="Montmayeur A."/>
            <person name="Murphy C."/>
            <person name="Neiman D."/>
            <person name="Pearson M."/>
            <person name="Priest M."/>
            <person name="Roberts A."/>
            <person name="Saif S."/>
            <person name="Shea T."/>
            <person name="Shenoy N."/>
            <person name="Sisk P."/>
            <person name="Stolte C."/>
            <person name="Sykes S."/>
            <person name="Wortman J."/>
            <person name="Nusbaum C."/>
            <person name="Birren B."/>
        </authorList>
    </citation>
    <scope>NUCLEOTIDE SEQUENCE [LARGE SCALE GENOMIC DNA]</scope>
    <source>
        <strain evidence="8 9">WAL-18680</strain>
    </source>
</reference>
<evidence type="ECO:0000313" key="8">
    <source>
        <dbReference type="EMBL" id="EHI56942.1"/>
    </source>
</evidence>
<evidence type="ECO:0000256" key="1">
    <source>
        <dbReference type="ARBA" id="ARBA00022679"/>
    </source>
</evidence>
<evidence type="ECO:0000259" key="7">
    <source>
        <dbReference type="PROSITE" id="PS51372"/>
    </source>
</evidence>
<dbReference type="SUPFAM" id="SSF52794">
    <property type="entry name" value="PTS system IIB component-like"/>
    <property type="match status" value="1"/>
</dbReference>
<keyword evidence="9" id="KW-1185">Reference proteome</keyword>
<feature type="domain" description="PTS EIIB type-2" evidence="6">
    <location>
        <begin position="419"/>
        <end position="508"/>
    </location>
</feature>
<dbReference type="InterPro" id="IPR036390">
    <property type="entry name" value="WH_DNA-bd_sf"/>
</dbReference>
<dbReference type="GO" id="GO:0008982">
    <property type="term" value="F:protein-N(PI)-phosphohistidine-sugar phosphotransferase activity"/>
    <property type="evidence" value="ECO:0007669"/>
    <property type="project" value="InterPro"/>
</dbReference>
<dbReference type="Gene3D" id="3.40.50.2300">
    <property type="match status" value="1"/>
</dbReference>
<evidence type="ECO:0000313" key="9">
    <source>
        <dbReference type="Proteomes" id="UP000005384"/>
    </source>
</evidence>
<evidence type="ECO:0000256" key="3">
    <source>
        <dbReference type="ARBA" id="ARBA00023015"/>
    </source>
</evidence>
<evidence type="ECO:0000256" key="4">
    <source>
        <dbReference type="ARBA" id="ARBA00023163"/>
    </source>
</evidence>
<dbReference type="CDD" id="cd05568">
    <property type="entry name" value="PTS_IIB_bgl_like"/>
    <property type="match status" value="1"/>
</dbReference>
<keyword evidence="2" id="KW-0677">Repeat</keyword>
<dbReference type="SUPFAM" id="SSF63520">
    <property type="entry name" value="PTS-regulatory domain, PRD"/>
    <property type="match status" value="1"/>
</dbReference>
<dbReference type="Gene3D" id="1.10.10.10">
    <property type="entry name" value="Winged helix-like DNA-binding domain superfamily/Winged helix DNA-binding domain"/>
    <property type="match status" value="1"/>
</dbReference>
<dbReference type="SUPFAM" id="SSF55804">
    <property type="entry name" value="Phoshotransferase/anion transport protein"/>
    <property type="match status" value="1"/>
</dbReference>
<sequence length="683" mass="78137">MNQKTLQVLSILTNSPQQYFKYEDLAKALCVGTRSIRNYVQVISDYLKLKEPGRTLISVSDKGIAFMGSAEEGRKIYLTISDNDFYLYRLSPNERVRMILLLLLLSDSYLKLSDFSERFNTSRATIVKDMEQVKRLLERHNLSFSPLINKGYLLVIPEAQRREMIEKTIADNSLSGLRHPSNYSYHVLVDESGVDEQKLADLIVNLEVKYDINVSDACFDELLLFMIITAARLKAGHAVVSCDVEELSESGRQISELAEEMLTELTRLEPHLALPVGFDNERFDSERRLLAKKLQSCRFYPSASGCNGADIQLHIVLSYFLVSVGQELSIPFYSDKPMIEMLEMHLDSMIKLHASGSRVENEYTRQIIEEYPEYYEAVKKHKRILENYSGYEYRDEDIVFVIMYLLVSADKYFTDDVIPRVIVCCHTGMGTANFLAKQLKASYNIEVAAVTSNHKLPELLKLCECDLIITTMPLAEMDKDWIKVSPMLTDRDVVELSNWFSSIKKEKGYRKIKLNLEHASRKCTGEGSIREIKGFGERNILLDRSCETPEEAIRLSAGPLLENGSIRPEYVDAILDFYHENGAYFVYCPHVALAHASPDDGVNAFGFTILRLNPQIPFHSQNFDPVQYVVCMSLTDKQSHTKEVLNIMTIFSIPENIEILNSLRTPGEVYQMILKKWEDTYES</sequence>
<dbReference type="GO" id="GO:0009401">
    <property type="term" value="P:phosphoenolpyruvate-dependent sugar phosphotransferase system"/>
    <property type="evidence" value="ECO:0007669"/>
    <property type="project" value="InterPro"/>
</dbReference>
<feature type="domain" description="PTS EIIA type-2" evidence="5">
    <location>
        <begin position="533"/>
        <end position="676"/>
    </location>
</feature>
<dbReference type="Proteomes" id="UP000005384">
    <property type="component" value="Unassembled WGS sequence"/>
</dbReference>
<feature type="domain" description="PRD" evidence="7">
    <location>
        <begin position="308"/>
        <end position="415"/>
    </location>
</feature>
<evidence type="ECO:0000259" key="5">
    <source>
        <dbReference type="PROSITE" id="PS51094"/>
    </source>
</evidence>
<comment type="caution">
    <text evidence="8">The sequence shown here is derived from an EMBL/GenBank/DDBJ whole genome shotgun (WGS) entry which is preliminary data.</text>
</comment>
<dbReference type="InterPro" id="IPR050661">
    <property type="entry name" value="BglG_antiterminators"/>
</dbReference>
<proteinExistence type="predicted"/>
<dbReference type="Gene3D" id="3.40.930.10">
    <property type="entry name" value="Mannitol-specific EII, Chain A"/>
    <property type="match status" value="1"/>
</dbReference>
<evidence type="ECO:0000256" key="2">
    <source>
        <dbReference type="ARBA" id="ARBA00022737"/>
    </source>
</evidence>
<keyword evidence="4" id="KW-0804">Transcription</keyword>
<dbReference type="InterPro" id="IPR036095">
    <property type="entry name" value="PTS_EIIB-like_sf"/>
</dbReference>
<evidence type="ECO:0000259" key="6">
    <source>
        <dbReference type="PROSITE" id="PS51099"/>
    </source>
</evidence>
<dbReference type="PANTHER" id="PTHR30185:SF18">
    <property type="entry name" value="TRANSCRIPTIONAL REGULATOR MTLR"/>
    <property type="match status" value="1"/>
</dbReference>
<dbReference type="PROSITE" id="PS51094">
    <property type="entry name" value="PTS_EIIA_TYPE_2"/>
    <property type="match status" value="1"/>
</dbReference>
<dbReference type="Gene3D" id="1.10.1790.10">
    <property type="entry name" value="PRD domain"/>
    <property type="match status" value="1"/>
</dbReference>
<dbReference type="GO" id="GO:0006355">
    <property type="term" value="P:regulation of DNA-templated transcription"/>
    <property type="evidence" value="ECO:0007669"/>
    <property type="project" value="InterPro"/>
</dbReference>
<dbReference type="OrthoDB" id="3175596at2"/>
<protein>
    <submittedName>
        <fullName evidence="8">Uncharacterized protein</fullName>
    </submittedName>
</protein>
<organism evidence="8 9">
    <name type="scientific">Hungatella hathewayi WAL-18680</name>
    <dbReference type="NCBI Taxonomy" id="742737"/>
    <lineage>
        <taxon>Bacteria</taxon>
        <taxon>Bacillati</taxon>
        <taxon>Bacillota</taxon>
        <taxon>Clostridia</taxon>
        <taxon>Lachnospirales</taxon>
        <taxon>Lachnospiraceae</taxon>
        <taxon>Hungatella</taxon>
    </lineage>
</organism>
<dbReference type="HOGENOM" id="CLU_013442_1_1_9"/>
<dbReference type="Pfam" id="PF00359">
    <property type="entry name" value="PTS_EIIA_2"/>
    <property type="match status" value="1"/>
</dbReference>
<dbReference type="PANTHER" id="PTHR30185">
    <property type="entry name" value="CRYPTIC BETA-GLUCOSIDE BGL OPERON ANTITERMINATOR"/>
    <property type="match status" value="1"/>
</dbReference>
<dbReference type="InterPro" id="IPR036634">
    <property type="entry name" value="PRD_sf"/>
</dbReference>